<dbReference type="Pfam" id="PF01934">
    <property type="entry name" value="HepT-like"/>
    <property type="match status" value="1"/>
</dbReference>
<name>A0A0G1RKP8_9BACT</name>
<accession>A0A0G1RKP8</accession>
<evidence type="ECO:0008006" key="9">
    <source>
        <dbReference type="Google" id="ProtNLM"/>
    </source>
</evidence>
<dbReference type="AlphaFoldDB" id="A0A0G1RKP8"/>
<keyword evidence="1" id="KW-0597">Phosphoprotein</keyword>
<dbReference type="PANTHER" id="PTHR34139">
    <property type="entry name" value="UPF0331 PROTEIN MJ0127"/>
    <property type="match status" value="1"/>
</dbReference>
<dbReference type="EMBL" id="LCLS01000016">
    <property type="protein sequence ID" value="KKU21525.1"/>
    <property type="molecule type" value="Genomic_DNA"/>
</dbReference>
<dbReference type="PANTHER" id="PTHR34139:SF1">
    <property type="entry name" value="RNASE MJ1380-RELATED"/>
    <property type="match status" value="1"/>
</dbReference>
<keyword evidence="3" id="KW-0540">Nuclease</keyword>
<dbReference type="GO" id="GO:0004540">
    <property type="term" value="F:RNA nuclease activity"/>
    <property type="evidence" value="ECO:0007669"/>
    <property type="project" value="InterPro"/>
</dbReference>
<evidence type="ECO:0000256" key="5">
    <source>
        <dbReference type="ARBA" id="ARBA00022801"/>
    </source>
</evidence>
<protein>
    <recommendedName>
        <fullName evidence="9">Nucleotidyltransferase</fullName>
    </recommendedName>
</protein>
<comment type="caution">
    <text evidence="7">The sequence shown here is derived from an EMBL/GenBank/DDBJ whole genome shotgun (WGS) entry which is preliminary data.</text>
</comment>
<dbReference type="Proteomes" id="UP000034107">
    <property type="component" value="Unassembled WGS sequence"/>
</dbReference>
<proteinExistence type="inferred from homology"/>
<evidence type="ECO:0000256" key="3">
    <source>
        <dbReference type="ARBA" id="ARBA00022722"/>
    </source>
</evidence>
<reference evidence="7 8" key="1">
    <citation type="journal article" date="2015" name="Nature">
        <title>rRNA introns, odd ribosomes, and small enigmatic genomes across a large radiation of phyla.</title>
        <authorList>
            <person name="Brown C.T."/>
            <person name="Hug L.A."/>
            <person name="Thomas B.C."/>
            <person name="Sharon I."/>
            <person name="Castelle C.J."/>
            <person name="Singh A."/>
            <person name="Wilkins M.J."/>
            <person name="Williams K.H."/>
            <person name="Banfield J.F."/>
        </authorList>
    </citation>
    <scope>NUCLEOTIDE SEQUENCE [LARGE SCALE GENOMIC DNA]</scope>
</reference>
<sequence>MTKDPQVFLMHILESIEWIEKDVEGLSWKQFIKNVPMQDAVIRRLEIIGEAIRGLPTDFKKQYPGVPWQDIADTRNKLIHEYFGVDLDLVWNIIQNDLPLFKEQIKKMVA</sequence>
<dbReference type="InterPro" id="IPR008201">
    <property type="entry name" value="HepT-like"/>
</dbReference>
<comment type="similarity">
    <text evidence="6">Belongs to the HepT RNase toxin family.</text>
</comment>
<dbReference type="GO" id="GO:0110001">
    <property type="term" value="C:toxin-antitoxin complex"/>
    <property type="evidence" value="ECO:0007669"/>
    <property type="project" value="InterPro"/>
</dbReference>
<gene>
    <name evidence="7" type="ORF">UX31_C0016G0002</name>
</gene>
<dbReference type="GO" id="GO:0016787">
    <property type="term" value="F:hydrolase activity"/>
    <property type="evidence" value="ECO:0007669"/>
    <property type="project" value="UniProtKB-KW"/>
</dbReference>
<dbReference type="GO" id="GO:0000166">
    <property type="term" value="F:nucleotide binding"/>
    <property type="evidence" value="ECO:0007669"/>
    <property type="project" value="UniProtKB-KW"/>
</dbReference>
<dbReference type="Gene3D" id="1.20.120.580">
    <property type="entry name" value="bsu32300-like"/>
    <property type="match status" value="1"/>
</dbReference>
<dbReference type="InterPro" id="IPR037038">
    <property type="entry name" value="HepT-like_sf"/>
</dbReference>
<evidence type="ECO:0000256" key="1">
    <source>
        <dbReference type="ARBA" id="ARBA00022553"/>
    </source>
</evidence>
<evidence type="ECO:0000256" key="4">
    <source>
        <dbReference type="ARBA" id="ARBA00022741"/>
    </source>
</evidence>
<dbReference type="PATRIC" id="fig|1618732.3.peg.615"/>
<organism evidence="7 8">
    <name type="scientific">Candidatus Nomurabacteria bacterium GW2011_GWA1_46_11</name>
    <dbReference type="NCBI Taxonomy" id="1618732"/>
    <lineage>
        <taxon>Bacteria</taxon>
        <taxon>Candidatus Nomuraibacteriota</taxon>
    </lineage>
</organism>
<evidence type="ECO:0000313" key="8">
    <source>
        <dbReference type="Proteomes" id="UP000034107"/>
    </source>
</evidence>
<keyword evidence="2" id="KW-1277">Toxin-antitoxin system</keyword>
<dbReference type="InterPro" id="IPR051813">
    <property type="entry name" value="HepT_RNase_toxin"/>
</dbReference>
<evidence type="ECO:0000256" key="6">
    <source>
        <dbReference type="ARBA" id="ARBA00024207"/>
    </source>
</evidence>
<evidence type="ECO:0000313" key="7">
    <source>
        <dbReference type="EMBL" id="KKU21525.1"/>
    </source>
</evidence>
<evidence type="ECO:0000256" key="2">
    <source>
        <dbReference type="ARBA" id="ARBA00022649"/>
    </source>
</evidence>
<keyword evidence="4" id="KW-0547">Nucleotide-binding</keyword>
<keyword evidence="5" id="KW-0378">Hydrolase</keyword>